<proteinExistence type="predicted"/>
<dbReference type="EMBL" id="JACOFW010000002">
    <property type="protein sequence ID" value="MBC3806309.1"/>
    <property type="molecule type" value="Genomic_DNA"/>
</dbReference>
<dbReference type="PROSITE" id="PS51257">
    <property type="entry name" value="PROKAR_LIPOPROTEIN"/>
    <property type="match status" value="1"/>
</dbReference>
<evidence type="ECO:0000256" key="1">
    <source>
        <dbReference type="SAM" id="Phobius"/>
    </source>
</evidence>
<sequence>MILNYRSPALHGFLTFAIFVGLTACSSDTPLGFAAACMLSAIFAWFRPCYVPFVFGASFALLLAGLLSFLLIDGADALMLLPYMSISFASAALLGFVLGRFLKLIFIRFF</sequence>
<accession>A0ABR6X1R5</accession>
<name>A0ABR6X1R5_9BURK</name>
<evidence type="ECO:0008006" key="4">
    <source>
        <dbReference type="Google" id="ProtNLM"/>
    </source>
</evidence>
<feature type="transmembrane region" description="Helical" evidence="1">
    <location>
        <begin position="53"/>
        <end position="72"/>
    </location>
</feature>
<evidence type="ECO:0000313" key="2">
    <source>
        <dbReference type="EMBL" id="MBC3806309.1"/>
    </source>
</evidence>
<keyword evidence="3" id="KW-1185">Reference proteome</keyword>
<feature type="transmembrane region" description="Helical" evidence="1">
    <location>
        <begin position="78"/>
        <end position="102"/>
    </location>
</feature>
<keyword evidence="1" id="KW-0472">Membrane</keyword>
<gene>
    <name evidence="2" type="ORF">H8K52_02980</name>
</gene>
<dbReference type="RefSeq" id="WP_186921290.1">
    <property type="nucleotide sequence ID" value="NZ_JACOFW010000002.1"/>
</dbReference>
<dbReference type="Proteomes" id="UP000648257">
    <property type="component" value="Unassembled WGS sequence"/>
</dbReference>
<organism evidence="2 3">
    <name type="scientific">Undibacterium seohonense</name>
    <dbReference type="NCBI Taxonomy" id="1344950"/>
    <lineage>
        <taxon>Bacteria</taxon>
        <taxon>Pseudomonadati</taxon>
        <taxon>Pseudomonadota</taxon>
        <taxon>Betaproteobacteria</taxon>
        <taxon>Burkholderiales</taxon>
        <taxon>Oxalobacteraceae</taxon>
        <taxon>Undibacterium</taxon>
    </lineage>
</organism>
<comment type="caution">
    <text evidence="2">The sequence shown here is derived from an EMBL/GenBank/DDBJ whole genome shotgun (WGS) entry which is preliminary data.</text>
</comment>
<keyword evidence="1" id="KW-0812">Transmembrane</keyword>
<reference evidence="2 3" key="1">
    <citation type="submission" date="2020-08" db="EMBL/GenBank/DDBJ databases">
        <title>Novel species isolated from subtropical streams in China.</title>
        <authorList>
            <person name="Lu H."/>
        </authorList>
    </citation>
    <scope>NUCLEOTIDE SEQUENCE [LARGE SCALE GENOMIC DNA]</scope>
    <source>
        <strain evidence="2 3">KACC 16656</strain>
    </source>
</reference>
<evidence type="ECO:0000313" key="3">
    <source>
        <dbReference type="Proteomes" id="UP000648257"/>
    </source>
</evidence>
<keyword evidence="1" id="KW-1133">Transmembrane helix</keyword>
<protein>
    <recommendedName>
        <fullName evidence="4">Lipoprotein</fullName>
    </recommendedName>
</protein>